<dbReference type="Gene3D" id="3.30.428.10">
    <property type="entry name" value="HIT-like"/>
    <property type="match status" value="2"/>
</dbReference>
<dbReference type="STRING" id="545619.SAMN04489860_2333"/>
<evidence type="ECO:0000256" key="14">
    <source>
        <dbReference type="PIRSR" id="PIRSR000808-3"/>
    </source>
</evidence>
<evidence type="ECO:0000256" key="3">
    <source>
        <dbReference type="ARBA" id="ARBA00010951"/>
    </source>
</evidence>
<evidence type="ECO:0000256" key="1">
    <source>
        <dbReference type="ARBA" id="ARBA00001107"/>
    </source>
</evidence>
<dbReference type="AlphaFoldDB" id="A0A1H1UZ50"/>
<evidence type="ECO:0000256" key="9">
    <source>
        <dbReference type="ARBA" id="ARBA00022833"/>
    </source>
</evidence>
<keyword evidence="10 15" id="KW-0299">Galactose metabolism</keyword>
<evidence type="ECO:0000256" key="10">
    <source>
        <dbReference type="ARBA" id="ARBA00023144"/>
    </source>
</evidence>
<dbReference type="PANTHER" id="PTHR11943">
    <property type="entry name" value="GALACTOSE-1-PHOSPHATE URIDYLYLTRANSFERASE"/>
    <property type="match status" value="1"/>
</dbReference>
<evidence type="ECO:0000256" key="12">
    <source>
        <dbReference type="NCBIfam" id="TIGR00209"/>
    </source>
</evidence>
<dbReference type="InterPro" id="IPR036265">
    <property type="entry name" value="HIT-like_sf"/>
</dbReference>
<feature type="region of interest" description="Disordered" evidence="16">
    <location>
        <begin position="30"/>
        <end position="68"/>
    </location>
</feature>
<dbReference type="SUPFAM" id="SSF54197">
    <property type="entry name" value="HIT-like"/>
    <property type="match status" value="2"/>
</dbReference>
<dbReference type="eggNOG" id="COG1085">
    <property type="taxonomic scope" value="Bacteria"/>
</dbReference>
<feature type="compositionally biased region" description="Basic and acidic residues" evidence="16">
    <location>
        <begin position="30"/>
        <end position="43"/>
    </location>
</feature>
<dbReference type="CDD" id="cd00608">
    <property type="entry name" value="GalT"/>
    <property type="match status" value="1"/>
</dbReference>
<dbReference type="PANTHER" id="PTHR11943:SF1">
    <property type="entry name" value="GALACTOSE-1-PHOSPHATE URIDYLYLTRANSFERASE"/>
    <property type="match status" value="1"/>
</dbReference>
<proteinExistence type="inferred from homology"/>
<feature type="binding site" evidence="14">
    <location>
        <position position="172"/>
    </location>
    <ligand>
        <name>Zn(2+)</name>
        <dbReference type="ChEBI" id="CHEBI:29105"/>
    </ligand>
</feature>
<evidence type="ECO:0000256" key="7">
    <source>
        <dbReference type="ARBA" id="ARBA00022695"/>
    </source>
</evidence>
<evidence type="ECO:0000256" key="15">
    <source>
        <dbReference type="RuleBase" id="RU000506"/>
    </source>
</evidence>
<keyword evidence="8 14" id="KW-0479">Metal-binding</keyword>
<evidence type="ECO:0000256" key="8">
    <source>
        <dbReference type="ARBA" id="ARBA00022723"/>
    </source>
</evidence>
<evidence type="ECO:0000256" key="6">
    <source>
        <dbReference type="ARBA" id="ARBA00022679"/>
    </source>
</evidence>
<evidence type="ECO:0000256" key="13">
    <source>
        <dbReference type="PIRSR" id="PIRSR000808-1"/>
    </source>
</evidence>
<evidence type="ECO:0000256" key="5">
    <source>
        <dbReference type="ARBA" id="ARBA00016340"/>
    </source>
</evidence>
<dbReference type="InterPro" id="IPR005850">
    <property type="entry name" value="GalP_Utransf_C"/>
</dbReference>
<dbReference type="RefSeq" id="WP_083372601.1">
    <property type="nucleotide sequence ID" value="NZ_LT629776.1"/>
</dbReference>
<dbReference type="InterPro" id="IPR019779">
    <property type="entry name" value="GalP_UDPtransf1_His-AS"/>
</dbReference>
<dbReference type="GO" id="GO:0008270">
    <property type="term" value="F:zinc ion binding"/>
    <property type="evidence" value="ECO:0007669"/>
    <property type="project" value="InterPro"/>
</dbReference>
<dbReference type="OrthoDB" id="9769064at2"/>
<dbReference type="InterPro" id="IPR001937">
    <property type="entry name" value="GalP_UDPtransf1"/>
</dbReference>
<dbReference type="UniPathway" id="UPA00214"/>
<evidence type="ECO:0000259" key="17">
    <source>
        <dbReference type="Pfam" id="PF01087"/>
    </source>
</evidence>
<comment type="similarity">
    <text evidence="3 15">Belongs to the galactose-1-phosphate uridylyltransferase type 1 family.</text>
</comment>
<keyword evidence="11 15" id="KW-0119">Carbohydrate metabolism</keyword>
<dbReference type="Proteomes" id="UP000185663">
    <property type="component" value="Chromosome I"/>
</dbReference>
<dbReference type="NCBIfam" id="TIGR00209">
    <property type="entry name" value="galT_1"/>
    <property type="match status" value="1"/>
</dbReference>
<evidence type="ECO:0000313" key="19">
    <source>
        <dbReference type="EMBL" id="SDS77386.1"/>
    </source>
</evidence>
<comment type="cofactor">
    <cofactor evidence="14">
        <name>Zn(2+)</name>
        <dbReference type="ChEBI" id="CHEBI:29105"/>
    </cofactor>
    <text evidence="14">Binds 1 zinc ion per subunit.</text>
</comment>
<dbReference type="InterPro" id="IPR005849">
    <property type="entry name" value="GalP_Utransf_N"/>
</dbReference>
<dbReference type="PROSITE" id="PS00117">
    <property type="entry name" value="GAL_P_UDP_TRANSF_I"/>
    <property type="match status" value="1"/>
</dbReference>
<dbReference type="EMBL" id="LT629776">
    <property type="protein sequence ID" value="SDS77386.1"/>
    <property type="molecule type" value="Genomic_DNA"/>
</dbReference>
<accession>A0A1H1UZ50</accession>
<comment type="pathway">
    <text evidence="2 15">Carbohydrate metabolism; galactose metabolism.</text>
</comment>
<evidence type="ECO:0000256" key="16">
    <source>
        <dbReference type="SAM" id="MobiDB-lite"/>
    </source>
</evidence>
<dbReference type="GO" id="GO:0008108">
    <property type="term" value="F:UDP-glucose:hexose-1-phosphate uridylyltransferase activity"/>
    <property type="evidence" value="ECO:0007669"/>
    <property type="project" value="UniProtKB-UniRule"/>
</dbReference>
<dbReference type="GO" id="GO:0033499">
    <property type="term" value="P:galactose catabolic process via UDP-galactose, Leloir pathway"/>
    <property type="evidence" value="ECO:0007669"/>
    <property type="project" value="TreeGrafter"/>
</dbReference>
<dbReference type="GO" id="GO:0005737">
    <property type="term" value="C:cytoplasm"/>
    <property type="evidence" value="ECO:0007669"/>
    <property type="project" value="TreeGrafter"/>
</dbReference>
<feature type="active site" description="Tele-UMP-histidine intermediate" evidence="13">
    <location>
        <position position="225"/>
    </location>
</feature>
<keyword evidence="20" id="KW-1185">Reference proteome</keyword>
<feature type="binding site" evidence="14">
    <location>
        <position position="223"/>
    </location>
    <ligand>
        <name>Zn(2+)</name>
        <dbReference type="ChEBI" id="CHEBI:29105"/>
    </ligand>
</feature>
<evidence type="ECO:0000256" key="11">
    <source>
        <dbReference type="ARBA" id="ARBA00023277"/>
    </source>
</evidence>
<organism evidence="19 20">
    <name type="scientific">Paraoerskovia marina</name>
    <dbReference type="NCBI Taxonomy" id="545619"/>
    <lineage>
        <taxon>Bacteria</taxon>
        <taxon>Bacillati</taxon>
        <taxon>Actinomycetota</taxon>
        <taxon>Actinomycetes</taxon>
        <taxon>Micrococcales</taxon>
        <taxon>Cellulomonadaceae</taxon>
        <taxon>Paraoerskovia</taxon>
    </lineage>
</organism>
<feature type="domain" description="Galactose-1-phosphate uridyl transferase C-terminal" evidence="18">
    <location>
        <begin position="244"/>
        <end position="351"/>
    </location>
</feature>
<dbReference type="Pfam" id="PF01087">
    <property type="entry name" value="GalP_UDP_transf"/>
    <property type="match status" value="1"/>
</dbReference>
<feature type="domain" description="Galactose-1-phosphate uridyl transferase N-terminal" evidence="17">
    <location>
        <begin position="62"/>
        <end position="234"/>
    </location>
</feature>
<reference evidence="19 20" key="1">
    <citation type="submission" date="2016-10" db="EMBL/GenBank/DDBJ databases">
        <authorList>
            <person name="de Groot N.N."/>
        </authorList>
    </citation>
    <scope>NUCLEOTIDE SEQUENCE [LARGE SCALE GENOMIC DNA]</scope>
    <source>
        <strain evidence="19 20">DSM 22126</strain>
    </source>
</reference>
<evidence type="ECO:0000256" key="4">
    <source>
        <dbReference type="ARBA" id="ARBA00012384"/>
    </source>
</evidence>
<evidence type="ECO:0000259" key="18">
    <source>
        <dbReference type="Pfam" id="PF02744"/>
    </source>
</evidence>
<dbReference type="PIRSF" id="PIRSF000808">
    <property type="entry name" value="GalT"/>
    <property type="match status" value="1"/>
</dbReference>
<evidence type="ECO:0000256" key="2">
    <source>
        <dbReference type="ARBA" id="ARBA00004947"/>
    </source>
</evidence>
<keyword evidence="7 15" id="KW-0548">Nucleotidyltransferase</keyword>
<name>A0A1H1UZ50_9CELL</name>
<evidence type="ECO:0000313" key="20">
    <source>
        <dbReference type="Proteomes" id="UP000185663"/>
    </source>
</evidence>
<sequence>MSTARRRTATRLADGRELIYFDDSPEFLSGEREHRLDDPRPLADRFSPVPDADGVPQPFTGPQMRRDPLTGDWIPLASHRMNRTFLPAADSCPLCPARPDAEYADGEIPDTHYDVAVFENRFPSLMRVPGQDADGQGVAAPADTVPDDPRDLLEVAAPAAGRCEVICFSSDHRTSVVDLPVSRIRTIVDAWADRTTALGAEASIQQVFCFENRGRDIGVTLPHPHGQIYGYPYLTPRTERLLDQARVYRERTGGNLLRDILHAEQASGERVVLRSEHWTAYVPYAARWPVEVHLAPHRDVGTIPELTDSERDDLAVIYRELLRRADAFFVESDGTPIELPYIAAWHQMPSSRAGRTTTDDGAPLARLHLELFSILRAPGKLKYLAGSESGMGAWISDTTPERIAARFHQLGPVDLSASPASAITANGAHA</sequence>
<gene>
    <name evidence="19" type="ORF">SAMN04489860_2333</name>
</gene>
<comment type="catalytic activity">
    <reaction evidence="1 15">
        <text>alpha-D-galactose 1-phosphate + UDP-alpha-D-glucose = alpha-D-glucose 1-phosphate + UDP-alpha-D-galactose</text>
        <dbReference type="Rhea" id="RHEA:13989"/>
        <dbReference type="ChEBI" id="CHEBI:58336"/>
        <dbReference type="ChEBI" id="CHEBI:58601"/>
        <dbReference type="ChEBI" id="CHEBI:58885"/>
        <dbReference type="ChEBI" id="CHEBI:66914"/>
        <dbReference type="EC" id="2.7.7.12"/>
    </reaction>
</comment>
<feature type="binding site" evidence="14">
    <location>
        <position position="92"/>
    </location>
    <ligand>
        <name>Zn(2+)</name>
        <dbReference type="ChEBI" id="CHEBI:29105"/>
    </ligand>
</feature>
<keyword evidence="9 14" id="KW-0862">Zinc</keyword>
<dbReference type="EC" id="2.7.7.12" evidence="4 12"/>
<dbReference type="Pfam" id="PF02744">
    <property type="entry name" value="GalP_UDP_tr_C"/>
    <property type="match status" value="1"/>
</dbReference>
<keyword evidence="6 15" id="KW-0808">Transferase</keyword>
<protein>
    <recommendedName>
        <fullName evidence="5 12">Galactose-1-phosphate uridylyltransferase</fullName>
        <ecNumber evidence="4 12">2.7.7.12</ecNumber>
    </recommendedName>
</protein>
<feature type="binding site" evidence="14">
    <location>
        <position position="95"/>
    </location>
    <ligand>
        <name>Zn(2+)</name>
        <dbReference type="ChEBI" id="CHEBI:29105"/>
    </ligand>
</feature>